<keyword evidence="2" id="KW-1185">Reference proteome</keyword>
<evidence type="ECO:0000313" key="2">
    <source>
        <dbReference type="Proteomes" id="UP000192578"/>
    </source>
</evidence>
<dbReference type="OrthoDB" id="10265891at2759"/>
<keyword evidence="1" id="KW-0560">Oxidoreductase</keyword>
<dbReference type="SUPFAM" id="SSF51412">
    <property type="entry name" value="Inosine monophosphate dehydrogenase (IMPDH)"/>
    <property type="match status" value="1"/>
</dbReference>
<dbReference type="PANTHER" id="PTHR42747:SF3">
    <property type="entry name" value="NITRONATE MONOOXYGENASE-RELATED"/>
    <property type="match status" value="1"/>
</dbReference>
<proteinExistence type="predicted"/>
<reference evidence="2" key="1">
    <citation type="submission" date="2017-01" db="EMBL/GenBank/DDBJ databases">
        <title>Comparative genomics of anhydrobiosis in the tardigrade Hypsibius dujardini.</title>
        <authorList>
            <person name="Yoshida Y."/>
            <person name="Koutsovoulos G."/>
            <person name="Laetsch D."/>
            <person name="Stevens L."/>
            <person name="Kumar S."/>
            <person name="Horikawa D."/>
            <person name="Ishino K."/>
            <person name="Komine S."/>
            <person name="Tomita M."/>
            <person name="Blaxter M."/>
            <person name="Arakawa K."/>
        </authorList>
    </citation>
    <scope>NUCLEOTIDE SEQUENCE [LARGE SCALE GENOMIC DNA]</scope>
    <source>
        <strain evidence="2">Z151</strain>
    </source>
</reference>
<dbReference type="GO" id="GO:0018580">
    <property type="term" value="F:nitronate monooxygenase activity"/>
    <property type="evidence" value="ECO:0007669"/>
    <property type="project" value="TreeGrafter"/>
</dbReference>
<dbReference type="PANTHER" id="PTHR42747">
    <property type="entry name" value="NITRONATE MONOOXYGENASE-RELATED"/>
    <property type="match status" value="1"/>
</dbReference>
<dbReference type="Pfam" id="PF03060">
    <property type="entry name" value="NMO"/>
    <property type="match status" value="1"/>
</dbReference>
<protein>
    <submittedName>
        <fullName evidence="1">Nitronate monooxygenase</fullName>
    </submittedName>
</protein>
<dbReference type="InterPro" id="IPR013785">
    <property type="entry name" value="Aldolase_TIM"/>
</dbReference>
<evidence type="ECO:0000313" key="1">
    <source>
        <dbReference type="EMBL" id="OQV17674.1"/>
    </source>
</evidence>
<name>A0A1W0WR44_HYPEX</name>
<sequence length="161" mass="17586">MAGGPSIPQLAAAVSNTGSLGCPGCGYLSLNAIREQIRATRTLTDKTFAVRFFTPKQTDPPSNVAMEEARRLLEPYRKEMGLPKNPELPAKLEESLEEQIKVILQETPPVVCFTFGVPPEGFLGDSKELGIWTIGAAKCPEEVRVMRDTLEPVSFSVCLCF</sequence>
<dbReference type="AlphaFoldDB" id="A0A1W0WR44"/>
<comment type="caution">
    <text evidence="1">The sequence shown here is derived from an EMBL/GenBank/DDBJ whole genome shotgun (WGS) entry which is preliminary data.</text>
</comment>
<keyword evidence="1" id="KW-0503">Monooxygenase</keyword>
<dbReference type="Proteomes" id="UP000192578">
    <property type="component" value="Unassembled WGS sequence"/>
</dbReference>
<dbReference type="EMBL" id="MTYJ01000058">
    <property type="protein sequence ID" value="OQV17674.1"/>
    <property type="molecule type" value="Genomic_DNA"/>
</dbReference>
<dbReference type="Gene3D" id="3.20.20.70">
    <property type="entry name" value="Aldolase class I"/>
    <property type="match status" value="1"/>
</dbReference>
<gene>
    <name evidence="1" type="ORF">BV898_08296</name>
</gene>
<accession>A0A1W0WR44</accession>
<organism evidence="1 2">
    <name type="scientific">Hypsibius exemplaris</name>
    <name type="common">Freshwater tardigrade</name>
    <dbReference type="NCBI Taxonomy" id="2072580"/>
    <lineage>
        <taxon>Eukaryota</taxon>
        <taxon>Metazoa</taxon>
        <taxon>Ecdysozoa</taxon>
        <taxon>Tardigrada</taxon>
        <taxon>Eutardigrada</taxon>
        <taxon>Parachela</taxon>
        <taxon>Hypsibioidea</taxon>
        <taxon>Hypsibiidae</taxon>
        <taxon>Hypsibius</taxon>
    </lineage>
</organism>